<keyword evidence="3" id="KW-1185">Reference proteome</keyword>
<reference evidence="3" key="1">
    <citation type="journal article" date="2019" name="Int. J. Syst. Evol. Microbiol.">
        <title>The Global Catalogue of Microorganisms (GCM) 10K type strain sequencing project: providing services to taxonomists for standard genome sequencing and annotation.</title>
        <authorList>
            <consortium name="The Broad Institute Genomics Platform"/>
            <consortium name="The Broad Institute Genome Sequencing Center for Infectious Disease"/>
            <person name="Wu L."/>
            <person name="Ma J."/>
        </authorList>
    </citation>
    <scope>NUCLEOTIDE SEQUENCE [LARGE SCALE GENOMIC DNA]</scope>
    <source>
        <strain evidence="3">JCM 3272</strain>
    </source>
</reference>
<evidence type="ECO:0000313" key="2">
    <source>
        <dbReference type="EMBL" id="GAA2327395.1"/>
    </source>
</evidence>
<dbReference type="Proteomes" id="UP001501444">
    <property type="component" value="Unassembled WGS sequence"/>
</dbReference>
<accession>A0ABP5S9N8</accession>
<proteinExistence type="predicted"/>
<protein>
    <submittedName>
        <fullName evidence="2">Uncharacterized protein</fullName>
    </submittedName>
</protein>
<organism evidence="2 3">
    <name type="scientific">Dactylosporangium salmoneum</name>
    <dbReference type="NCBI Taxonomy" id="53361"/>
    <lineage>
        <taxon>Bacteria</taxon>
        <taxon>Bacillati</taxon>
        <taxon>Actinomycetota</taxon>
        <taxon>Actinomycetes</taxon>
        <taxon>Micromonosporales</taxon>
        <taxon>Micromonosporaceae</taxon>
        <taxon>Dactylosporangium</taxon>
    </lineage>
</organism>
<feature type="compositionally biased region" description="Low complexity" evidence="1">
    <location>
        <begin position="163"/>
        <end position="188"/>
    </location>
</feature>
<evidence type="ECO:0000256" key="1">
    <source>
        <dbReference type="SAM" id="MobiDB-lite"/>
    </source>
</evidence>
<gene>
    <name evidence="2" type="ORF">GCM10010170_003040</name>
</gene>
<feature type="region of interest" description="Disordered" evidence="1">
    <location>
        <begin position="162"/>
        <end position="194"/>
    </location>
</feature>
<dbReference type="EMBL" id="BAAARV010000004">
    <property type="protein sequence ID" value="GAA2327395.1"/>
    <property type="molecule type" value="Genomic_DNA"/>
</dbReference>
<comment type="caution">
    <text evidence="2">The sequence shown here is derived from an EMBL/GenBank/DDBJ whole genome shotgun (WGS) entry which is preliminary data.</text>
</comment>
<sequence length="342" mass="37425">MTITMTPEVAKILRAPFPAEAVGKLPRIWCSNCRDARGKVCDRHRKVRCNDCRNNITDAHLHLDYVGHAETTDRLLQADAGWTWEPVAFNAEGLPVVDAHGGLWIRLTVAGVTRLGYGHAEGKKGPDAIKEAIGDAIRNAAMRFGVALDLWGATFKEDDADVAPAETEPTPARLAAAPASSAAPAAPAETEDDRRKRAIALRDWALKPERTAEELRTALAKLKAEHPETAKTVIVNATGDDEPLYQQLQRRIHDTAEASPAAPTGVTDEQHRHMHALWRELGYAGDGNRDNRLMVINRILGRADEHLLTTSKDLTLAEADQVIAALKDRRAQVARQREGANA</sequence>
<evidence type="ECO:0000313" key="3">
    <source>
        <dbReference type="Proteomes" id="UP001501444"/>
    </source>
</evidence>
<dbReference type="RefSeq" id="WP_344610345.1">
    <property type="nucleotide sequence ID" value="NZ_BAAARV010000004.1"/>
</dbReference>
<name>A0ABP5S9N8_9ACTN</name>